<dbReference type="InterPro" id="IPR052563">
    <property type="entry name" value="FliK"/>
</dbReference>
<evidence type="ECO:0000256" key="1">
    <source>
        <dbReference type="SAM" id="MobiDB-lite"/>
    </source>
</evidence>
<reference evidence="3" key="1">
    <citation type="submission" date="2021-12" db="EMBL/GenBank/DDBJ databases">
        <title>Alicyclobacillaceae gen. nov., sp. nov., isolated from chalcocite enrichment system.</title>
        <authorList>
            <person name="Jiang Z."/>
        </authorList>
    </citation>
    <scope>NUCLEOTIDE SEQUENCE</scope>
    <source>
        <strain evidence="3">MYW30-H2</strain>
    </source>
</reference>
<evidence type="ECO:0000313" key="4">
    <source>
        <dbReference type="Proteomes" id="UP000830167"/>
    </source>
</evidence>
<keyword evidence="4" id="KW-1185">Reference proteome</keyword>
<keyword evidence="3" id="KW-0282">Flagellum</keyword>
<dbReference type="PANTHER" id="PTHR37533:SF2">
    <property type="entry name" value="FLAGELLAR HOOK-LENGTH CONTROL PROTEIN"/>
    <property type="match status" value="1"/>
</dbReference>
<feature type="domain" description="Flagellar hook-length control protein-like C-terminal" evidence="2">
    <location>
        <begin position="298"/>
        <end position="375"/>
    </location>
</feature>
<dbReference type="Proteomes" id="UP000830167">
    <property type="component" value="Chromosome"/>
</dbReference>
<accession>A0ABY4CFU5</accession>
<dbReference type="RefSeq" id="WP_347436048.1">
    <property type="nucleotide sequence ID" value="NZ_CP089291.1"/>
</dbReference>
<evidence type="ECO:0000259" key="2">
    <source>
        <dbReference type="Pfam" id="PF02120"/>
    </source>
</evidence>
<feature type="region of interest" description="Disordered" evidence="1">
    <location>
        <begin position="383"/>
        <end position="447"/>
    </location>
</feature>
<gene>
    <name evidence="3" type="ORF">LSG31_15825</name>
</gene>
<dbReference type="Pfam" id="PF02120">
    <property type="entry name" value="Flg_hook"/>
    <property type="match status" value="1"/>
</dbReference>
<sequence>MGFGAAFIRSQTQLLTQGAKGTSAKTSQDSAQGQSNTQGQGIFAEFLKFEQILLPAKKMNAAFPTVDAKHKTSTTKDMSNPETLQIVLQSLQASILQLQHVMQANQSLPRVLDQQQKKAADQLLTDIESFLGQIKANAAGLGVQNDAIKTNPLFDSLQTQWQTVKQDLQSLAKFPALDPRISKILDSVRNFQLLQTASQKPSGVSLQNPLMASQIHTSPAADQAVVDAMTHNSSAKAEPVKKNALMQQDAGNVLQGMAGSSVSSHTVNVNVPEKVPVARFSTAFQQMLDQSMHQAGTGIMQDQNGTTQFRMKLVPEGLGEVHVVITSDNSQVSVQLTTATDQARQLLEAQTQNLRDILSAKGLTCDSVQVTTGVPDLSFAFSQSGDQSNKQWSERSSKNAKALGNIADIQADEEGNSAVWQKSMPESVRLDSRDYQPKYTPEFDATA</sequence>
<name>A0ABY4CFU5_9BACL</name>
<dbReference type="InterPro" id="IPR038610">
    <property type="entry name" value="FliK-like_C_sf"/>
</dbReference>
<dbReference type="Gene3D" id="3.30.750.140">
    <property type="match status" value="1"/>
</dbReference>
<dbReference type="PANTHER" id="PTHR37533">
    <property type="entry name" value="FLAGELLAR HOOK-LENGTH CONTROL PROTEIN"/>
    <property type="match status" value="1"/>
</dbReference>
<keyword evidence="3" id="KW-0966">Cell projection</keyword>
<evidence type="ECO:0000313" key="3">
    <source>
        <dbReference type="EMBL" id="UOF89360.1"/>
    </source>
</evidence>
<dbReference type="InterPro" id="IPR021136">
    <property type="entry name" value="Flagellar_hook_control-like_C"/>
</dbReference>
<dbReference type="CDD" id="cd17470">
    <property type="entry name" value="T3SS_Flik_C"/>
    <property type="match status" value="1"/>
</dbReference>
<protein>
    <submittedName>
        <fullName evidence="3">Flagellar hook-length control protein FliK</fullName>
    </submittedName>
</protein>
<organism evidence="3 4">
    <name type="scientific">Fodinisporobacter ferrooxydans</name>
    <dbReference type="NCBI Taxonomy" id="2901836"/>
    <lineage>
        <taxon>Bacteria</taxon>
        <taxon>Bacillati</taxon>
        <taxon>Bacillota</taxon>
        <taxon>Bacilli</taxon>
        <taxon>Bacillales</taxon>
        <taxon>Alicyclobacillaceae</taxon>
        <taxon>Fodinisporobacter</taxon>
    </lineage>
</organism>
<keyword evidence="3" id="KW-0969">Cilium</keyword>
<dbReference type="EMBL" id="CP089291">
    <property type="protein sequence ID" value="UOF89360.1"/>
    <property type="molecule type" value="Genomic_DNA"/>
</dbReference>
<proteinExistence type="predicted"/>